<dbReference type="AlphaFoldDB" id="A0A395JN52"/>
<keyword evidence="2" id="KW-1185">Reference proteome</keyword>
<protein>
    <submittedName>
        <fullName evidence="1">Uncharacterized protein</fullName>
    </submittedName>
</protein>
<gene>
    <name evidence="1" type="ORF">DFR28_101373</name>
</gene>
<evidence type="ECO:0000313" key="2">
    <source>
        <dbReference type="Proteomes" id="UP000253083"/>
    </source>
</evidence>
<reference evidence="1 2" key="1">
    <citation type="submission" date="2018-06" db="EMBL/GenBank/DDBJ databases">
        <title>Genomic Encyclopedia of Type Strains, Phase IV (KMG-IV): sequencing the most valuable type-strain genomes for metagenomic binning, comparative biology and taxonomic classification.</title>
        <authorList>
            <person name="Goeker M."/>
        </authorList>
    </citation>
    <scope>NUCLEOTIDE SEQUENCE [LARGE SCALE GENOMIC DNA]</scope>
    <source>
        <strain evidence="1 2">DSM 24032</strain>
    </source>
</reference>
<comment type="caution">
    <text evidence="1">The sequence shown here is derived from an EMBL/GenBank/DDBJ whole genome shotgun (WGS) entry which is preliminary data.</text>
</comment>
<accession>A0A395JN52</accession>
<sequence>MQVGHNPLSTLAVNNLRVGSVIYKFCDFTTPPKHKFMVVASMEPRLLVLMINSEINQYFYMNNTDQFHVEIDAESHAFLTHDSYANCVAAHRAFDCTDLKQEIAQNYRNVFKGWLTDDCLVAVYQAVKGNIEIRRGHQREIMASIEQRLPHLHSAF</sequence>
<dbReference type="EMBL" id="QNRT01000001">
    <property type="protein sequence ID" value="RBP52989.1"/>
    <property type="molecule type" value="Genomic_DNA"/>
</dbReference>
<dbReference type="InParanoid" id="A0A395JN52"/>
<name>A0A395JN52_9GAMM</name>
<dbReference type="Proteomes" id="UP000253083">
    <property type="component" value="Unassembled WGS sequence"/>
</dbReference>
<organism evidence="1 2">
    <name type="scientific">Arenicella xantha</name>
    <dbReference type="NCBI Taxonomy" id="644221"/>
    <lineage>
        <taxon>Bacteria</taxon>
        <taxon>Pseudomonadati</taxon>
        <taxon>Pseudomonadota</taxon>
        <taxon>Gammaproteobacteria</taxon>
        <taxon>Arenicellales</taxon>
        <taxon>Arenicellaceae</taxon>
        <taxon>Arenicella</taxon>
    </lineage>
</organism>
<proteinExistence type="predicted"/>
<evidence type="ECO:0000313" key="1">
    <source>
        <dbReference type="EMBL" id="RBP52989.1"/>
    </source>
</evidence>